<feature type="chain" id="PRO_5008898383" description="Thyroglobulin type-1 domain-containing protein" evidence="2">
    <location>
        <begin position="23"/>
        <end position="120"/>
    </location>
</feature>
<feature type="domain" description="Thyroglobulin type-1" evidence="3">
    <location>
        <begin position="37"/>
        <end position="79"/>
    </location>
</feature>
<protein>
    <recommendedName>
        <fullName evidence="3">Thyroglobulin type-1 domain-containing protein</fullName>
    </recommendedName>
</protein>
<keyword evidence="5" id="KW-1185">Reference proteome</keyword>
<comment type="caution">
    <text evidence="4">The sequence shown here is derived from an EMBL/GenBank/DDBJ whole genome shotgun (WGS) entry which is preliminary data.</text>
</comment>
<evidence type="ECO:0000259" key="3">
    <source>
        <dbReference type="Pfam" id="PF00086"/>
    </source>
</evidence>
<dbReference type="EMBL" id="BDGG01000006">
    <property type="protein sequence ID" value="GAV00380.1"/>
    <property type="molecule type" value="Genomic_DNA"/>
</dbReference>
<reference evidence="4 5" key="1">
    <citation type="journal article" date="2016" name="Nat. Commun.">
        <title>Extremotolerant tardigrade genome and improved radiotolerance of human cultured cells by tardigrade-unique protein.</title>
        <authorList>
            <person name="Hashimoto T."/>
            <person name="Horikawa D.D."/>
            <person name="Saito Y."/>
            <person name="Kuwahara H."/>
            <person name="Kozuka-Hata H."/>
            <person name="Shin-I T."/>
            <person name="Minakuchi Y."/>
            <person name="Ohishi K."/>
            <person name="Motoyama A."/>
            <person name="Aizu T."/>
            <person name="Enomoto A."/>
            <person name="Kondo K."/>
            <person name="Tanaka S."/>
            <person name="Hara Y."/>
            <person name="Koshikawa S."/>
            <person name="Sagara H."/>
            <person name="Miura T."/>
            <person name="Yokobori S."/>
            <person name="Miyagawa K."/>
            <person name="Suzuki Y."/>
            <person name="Kubo T."/>
            <person name="Oyama M."/>
            <person name="Kohara Y."/>
            <person name="Fujiyama A."/>
            <person name="Arakawa K."/>
            <person name="Katayama T."/>
            <person name="Toyoda A."/>
            <person name="Kunieda T."/>
        </authorList>
    </citation>
    <scope>NUCLEOTIDE SEQUENCE [LARGE SCALE GENOMIC DNA]</scope>
    <source>
        <strain evidence="4 5">YOKOZUNA-1</strain>
    </source>
</reference>
<sequence>MELYRMLSVILSTFRIFAQLMAEPVPSTKQCTEDWRNRRANPEYGVPVCDSKGDYALSQYTSGSPNAYCTDKKGNVVKKFDITSALRRKPAREKYCADLQGIPYETPKEDTLFGFPVSFI</sequence>
<feature type="signal peptide" evidence="2">
    <location>
        <begin position="1"/>
        <end position="22"/>
    </location>
</feature>
<keyword evidence="2" id="KW-0732">Signal</keyword>
<dbReference type="Pfam" id="PF00086">
    <property type="entry name" value="Thyroglobulin_1"/>
    <property type="match status" value="1"/>
</dbReference>
<evidence type="ECO:0000313" key="5">
    <source>
        <dbReference type="Proteomes" id="UP000186922"/>
    </source>
</evidence>
<dbReference type="InterPro" id="IPR036857">
    <property type="entry name" value="Thyroglobulin_1_sf"/>
</dbReference>
<evidence type="ECO:0000313" key="4">
    <source>
        <dbReference type="EMBL" id="GAV00380.1"/>
    </source>
</evidence>
<name>A0A1D1VFH2_RAMVA</name>
<dbReference type="InterPro" id="IPR000716">
    <property type="entry name" value="Thyroglobulin_1"/>
</dbReference>
<dbReference type="SUPFAM" id="SSF57610">
    <property type="entry name" value="Thyroglobulin type-1 domain"/>
    <property type="match status" value="1"/>
</dbReference>
<dbReference type="AlphaFoldDB" id="A0A1D1VFH2"/>
<keyword evidence="1" id="KW-1015">Disulfide bond</keyword>
<accession>A0A1D1VFH2</accession>
<organism evidence="4 5">
    <name type="scientific">Ramazzottius varieornatus</name>
    <name type="common">Water bear</name>
    <name type="synonym">Tardigrade</name>
    <dbReference type="NCBI Taxonomy" id="947166"/>
    <lineage>
        <taxon>Eukaryota</taxon>
        <taxon>Metazoa</taxon>
        <taxon>Ecdysozoa</taxon>
        <taxon>Tardigrada</taxon>
        <taxon>Eutardigrada</taxon>
        <taxon>Parachela</taxon>
        <taxon>Hypsibioidea</taxon>
        <taxon>Ramazzottiidae</taxon>
        <taxon>Ramazzottius</taxon>
    </lineage>
</organism>
<evidence type="ECO:0000256" key="1">
    <source>
        <dbReference type="ARBA" id="ARBA00023157"/>
    </source>
</evidence>
<evidence type="ECO:0000256" key="2">
    <source>
        <dbReference type="SAM" id="SignalP"/>
    </source>
</evidence>
<dbReference type="Proteomes" id="UP000186922">
    <property type="component" value="Unassembled WGS sequence"/>
</dbReference>
<gene>
    <name evidence="4" type="primary">RvY_11238-1</name>
    <name evidence="4" type="synonym">RvY_11238.1</name>
    <name evidence="4" type="ORF">RvY_11238</name>
</gene>
<proteinExistence type="predicted"/>